<evidence type="ECO:0000313" key="3">
    <source>
        <dbReference type="Proteomes" id="UP000054359"/>
    </source>
</evidence>
<evidence type="ECO:0000259" key="1">
    <source>
        <dbReference type="Pfam" id="PF11548"/>
    </source>
</evidence>
<accession>A0A087T130</accession>
<dbReference type="Pfam" id="PF11548">
    <property type="entry name" value="Receptor_IA-2"/>
    <property type="match status" value="1"/>
</dbReference>
<dbReference type="EMBL" id="KK112916">
    <property type="protein sequence ID" value="KFM58819.1"/>
    <property type="molecule type" value="Genomic_DNA"/>
</dbReference>
<dbReference type="OrthoDB" id="6424868at2759"/>
<name>A0A087T130_STEMI</name>
<dbReference type="Proteomes" id="UP000054359">
    <property type="component" value="Unassembled WGS sequence"/>
</dbReference>
<proteinExistence type="predicted"/>
<sequence length="40" mass="4412">MLNLPRGSFSNVRLDGRQITFKVNPNTQHLNASDVAAEAE</sequence>
<protein>
    <recommendedName>
        <fullName evidence="1">Protein-tyrosine phosphatase receptor IA-2 ectodomain domain-containing protein</fullName>
    </recommendedName>
</protein>
<organism evidence="2 3">
    <name type="scientific">Stegodyphus mimosarum</name>
    <name type="common">African social velvet spider</name>
    <dbReference type="NCBI Taxonomy" id="407821"/>
    <lineage>
        <taxon>Eukaryota</taxon>
        <taxon>Metazoa</taxon>
        <taxon>Ecdysozoa</taxon>
        <taxon>Arthropoda</taxon>
        <taxon>Chelicerata</taxon>
        <taxon>Arachnida</taxon>
        <taxon>Araneae</taxon>
        <taxon>Araneomorphae</taxon>
        <taxon>Entelegynae</taxon>
        <taxon>Eresoidea</taxon>
        <taxon>Eresidae</taxon>
        <taxon>Stegodyphus</taxon>
    </lineage>
</organism>
<dbReference type="Gene3D" id="3.30.70.2470">
    <property type="entry name" value="Protein-tyrosine phosphatase receptor IA-2 ectodomain"/>
    <property type="match status" value="1"/>
</dbReference>
<feature type="domain" description="Protein-tyrosine phosphatase receptor IA-2 ectodomain" evidence="1">
    <location>
        <begin position="2"/>
        <end position="39"/>
    </location>
</feature>
<reference evidence="2 3" key="1">
    <citation type="submission" date="2013-11" db="EMBL/GenBank/DDBJ databases">
        <title>Genome sequencing of Stegodyphus mimosarum.</title>
        <authorList>
            <person name="Bechsgaard J."/>
        </authorList>
    </citation>
    <scope>NUCLEOTIDE SEQUENCE [LARGE SCALE GENOMIC DNA]</scope>
</reference>
<dbReference type="InterPro" id="IPR038112">
    <property type="entry name" value="Receptor_IA-2_ectodomain_sf"/>
</dbReference>
<evidence type="ECO:0000313" key="2">
    <source>
        <dbReference type="EMBL" id="KFM58819.1"/>
    </source>
</evidence>
<dbReference type="AlphaFoldDB" id="A0A087T130"/>
<dbReference type="InterPro" id="IPR021613">
    <property type="entry name" value="Receptor_IA-2_dom"/>
</dbReference>
<feature type="non-terminal residue" evidence="2">
    <location>
        <position position="40"/>
    </location>
</feature>
<gene>
    <name evidence="2" type="ORF">X975_10782</name>
</gene>
<keyword evidence="3" id="KW-1185">Reference proteome</keyword>